<keyword evidence="2" id="KW-0479">Metal-binding</keyword>
<dbReference type="SUPFAM" id="SSF50022">
    <property type="entry name" value="ISP domain"/>
    <property type="match status" value="1"/>
</dbReference>
<dbReference type="GO" id="GO:0004497">
    <property type="term" value="F:monooxygenase activity"/>
    <property type="evidence" value="ECO:0007669"/>
    <property type="project" value="UniProtKB-ARBA"/>
</dbReference>
<dbReference type="Proteomes" id="UP000308121">
    <property type="component" value="Unassembled WGS sequence"/>
</dbReference>
<dbReference type="Pfam" id="PF00355">
    <property type="entry name" value="Rieske"/>
    <property type="match status" value="1"/>
</dbReference>
<evidence type="ECO:0000313" key="7">
    <source>
        <dbReference type="EMBL" id="TKR23308.1"/>
    </source>
</evidence>
<feature type="region of interest" description="Disordered" evidence="5">
    <location>
        <begin position="450"/>
        <end position="469"/>
    </location>
</feature>
<dbReference type="InterPro" id="IPR036188">
    <property type="entry name" value="FAD/NAD-bd_sf"/>
</dbReference>
<keyword evidence="3" id="KW-0408">Iron</keyword>
<dbReference type="PANTHER" id="PTHR13847">
    <property type="entry name" value="SARCOSINE DEHYDROGENASE-RELATED"/>
    <property type="match status" value="1"/>
</dbReference>
<dbReference type="InterPro" id="IPR017941">
    <property type="entry name" value="Rieske_2Fe-2S"/>
</dbReference>
<dbReference type="EMBL" id="SZYE01000092">
    <property type="protein sequence ID" value="TKR23308.1"/>
    <property type="molecule type" value="Genomic_DNA"/>
</dbReference>
<reference evidence="7 8" key="1">
    <citation type="submission" date="2019-05" db="EMBL/GenBank/DDBJ databases">
        <title>Genome sequence of Cellulomonas hominis strain CS1.</title>
        <authorList>
            <person name="Belmont J."/>
            <person name="Maclea K.S."/>
        </authorList>
    </citation>
    <scope>NUCLEOTIDE SEQUENCE [LARGE SCALE GENOMIC DNA]</scope>
    <source>
        <strain evidence="7 8">CS1</strain>
    </source>
</reference>
<dbReference type="SUPFAM" id="SSF51905">
    <property type="entry name" value="FAD/NAD(P)-binding domain"/>
    <property type="match status" value="1"/>
</dbReference>
<evidence type="ECO:0000259" key="6">
    <source>
        <dbReference type="PROSITE" id="PS51296"/>
    </source>
</evidence>
<evidence type="ECO:0000256" key="2">
    <source>
        <dbReference type="ARBA" id="ARBA00022723"/>
    </source>
</evidence>
<feature type="region of interest" description="Disordered" evidence="5">
    <location>
        <begin position="514"/>
        <end position="535"/>
    </location>
</feature>
<evidence type="ECO:0000256" key="3">
    <source>
        <dbReference type="ARBA" id="ARBA00023004"/>
    </source>
</evidence>
<gene>
    <name evidence="7" type="ORF">FA014_11925</name>
</gene>
<dbReference type="OrthoDB" id="9767869at2"/>
<dbReference type="Pfam" id="PF01266">
    <property type="entry name" value="DAO"/>
    <property type="match status" value="1"/>
</dbReference>
<evidence type="ECO:0000256" key="1">
    <source>
        <dbReference type="ARBA" id="ARBA00022714"/>
    </source>
</evidence>
<name>A0A7Z8JY80_9CELL</name>
<dbReference type="PROSITE" id="PS51296">
    <property type="entry name" value="RIESKE"/>
    <property type="match status" value="1"/>
</dbReference>
<evidence type="ECO:0000256" key="5">
    <source>
        <dbReference type="SAM" id="MobiDB-lite"/>
    </source>
</evidence>
<dbReference type="InterPro" id="IPR006076">
    <property type="entry name" value="FAD-dep_OxRdtase"/>
</dbReference>
<dbReference type="GO" id="GO:0046872">
    <property type="term" value="F:metal ion binding"/>
    <property type="evidence" value="ECO:0007669"/>
    <property type="project" value="UniProtKB-KW"/>
</dbReference>
<comment type="caution">
    <text evidence="7">The sequence shown here is derived from an EMBL/GenBank/DDBJ whole genome shotgun (WGS) entry which is preliminary data.</text>
</comment>
<dbReference type="AlphaFoldDB" id="A0A7Z8JY80"/>
<protein>
    <submittedName>
        <fullName evidence="7">FAD-dependent oxidoreductase</fullName>
    </submittedName>
</protein>
<keyword evidence="1" id="KW-0001">2Fe-2S</keyword>
<dbReference type="GO" id="GO:0051537">
    <property type="term" value="F:2 iron, 2 sulfur cluster binding"/>
    <property type="evidence" value="ECO:0007669"/>
    <property type="project" value="UniProtKB-KW"/>
</dbReference>
<dbReference type="Gene3D" id="3.30.9.10">
    <property type="entry name" value="D-Amino Acid Oxidase, subunit A, domain 2"/>
    <property type="match status" value="1"/>
</dbReference>
<feature type="domain" description="Rieske" evidence="6">
    <location>
        <begin position="452"/>
        <end position="535"/>
    </location>
</feature>
<dbReference type="Gene3D" id="3.50.50.60">
    <property type="entry name" value="FAD/NAD(P)-binding domain"/>
    <property type="match status" value="1"/>
</dbReference>
<accession>A0A7Z8JY80</accession>
<evidence type="ECO:0000256" key="4">
    <source>
        <dbReference type="ARBA" id="ARBA00023014"/>
    </source>
</evidence>
<dbReference type="PANTHER" id="PTHR13847:SF274">
    <property type="entry name" value="RIESKE 2FE-2S IRON-SULFUR PROTEIN YHFW-RELATED"/>
    <property type="match status" value="1"/>
</dbReference>
<dbReference type="RefSeq" id="WP_154729900.1">
    <property type="nucleotide sequence ID" value="NZ_SZYE01000092.1"/>
</dbReference>
<keyword evidence="4" id="KW-0411">Iron-sulfur</keyword>
<dbReference type="Gene3D" id="2.102.10.10">
    <property type="entry name" value="Rieske [2Fe-2S] iron-sulphur domain"/>
    <property type="match status" value="1"/>
</dbReference>
<dbReference type="GO" id="GO:0005737">
    <property type="term" value="C:cytoplasm"/>
    <property type="evidence" value="ECO:0007669"/>
    <property type="project" value="TreeGrafter"/>
</dbReference>
<organism evidence="7 8">
    <name type="scientific">Cellulomonas hominis</name>
    <dbReference type="NCBI Taxonomy" id="156981"/>
    <lineage>
        <taxon>Bacteria</taxon>
        <taxon>Bacillati</taxon>
        <taxon>Actinomycetota</taxon>
        <taxon>Actinomycetes</taxon>
        <taxon>Micrococcales</taxon>
        <taxon>Cellulomonadaceae</taxon>
        <taxon>Cellulomonas</taxon>
    </lineage>
</organism>
<sequence length="535" mass="56117">MVARTSLWWDRREAASHPHHRAPGAVPHPGDEPADVVVVGAGLTGLTTALLLTRAGCRVLVLEARTVGAGTTGRSTAKISLLQGDRLAALARRHDDLVARAYAEGSAEGMDWLLRYLDDHRVPYQRREAITFATTAAGRDRVEAELEAARRAGVPVGWRRRTDLPLPVTGAIGLADQAQVDPLDVLAALAADVVGRGGRVAEGVRVLGMHHGAELGGHSRRTVLRTTAGDVTADAVVLATGTPVLDRGGAFARLHPLRSYACAFRVPEPPPASMALSVDADTRCLRSAPALAGEGLVRGPVVPGEPPSPVAPAVPELLLVGGAGHPVGRRPRTGESVRALVEWTHAHVPGAELTHVWSAQDYATTDGLPLVGRLLPLDPRLSVATGYAKWGMTTAVAAALALAAEILDDRAPRWAASWRPWGRHELTGLGDAARLNASVARSLAVGWTTPRPAAGTRADPPEGQGGVERAGVRPEAVCTVGGVTRRVSGVCTHLGGVVTWNEVERSWDCPLHGSRFAPDGTPLEGPATRPLAPLD</sequence>
<proteinExistence type="predicted"/>
<dbReference type="GO" id="GO:0016705">
    <property type="term" value="F:oxidoreductase activity, acting on paired donors, with incorporation or reduction of molecular oxygen"/>
    <property type="evidence" value="ECO:0007669"/>
    <property type="project" value="UniProtKB-ARBA"/>
</dbReference>
<dbReference type="InterPro" id="IPR036922">
    <property type="entry name" value="Rieske_2Fe-2S_sf"/>
</dbReference>
<evidence type="ECO:0000313" key="8">
    <source>
        <dbReference type="Proteomes" id="UP000308121"/>
    </source>
</evidence>